<dbReference type="AlphaFoldDB" id="A0AAN7VQ62"/>
<dbReference type="Gene3D" id="1.20.1280.50">
    <property type="match status" value="1"/>
</dbReference>
<dbReference type="SUPFAM" id="SSF81383">
    <property type="entry name" value="F-box domain"/>
    <property type="match status" value="1"/>
</dbReference>
<comment type="caution">
    <text evidence="2">The sequence shown here is derived from an EMBL/GenBank/DDBJ whole genome shotgun (WGS) entry which is preliminary data.</text>
</comment>
<name>A0AAN7VQ62_9PEZI</name>
<dbReference type="Proteomes" id="UP001310594">
    <property type="component" value="Unassembled WGS sequence"/>
</dbReference>
<organism evidence="2 3">
    <name type="scientific">Elasticomyces elasticus</name>
    <dbReference type="NCBI Taxonomy" id="574655"/>
    <lineage>
        <taxon>Eukaryota</taxon>
        <taxon>Fungi</taxon>
        <taxon>Dikarya</taxon>
        <taxon>Ascomycota</taxon>
        <taxon>Pezizomycotina</taxon>
        <taxon>Dothideomycetes</taxon>
        <taxon>Dothideomycetidae</taxon>
        <taxon>Mycosphaerellales</taxon>
        <taxon>Teratosphaeriaceae</taxon>
        <taxon>Elasticomyces</taxon>
    </lineage>
</organism>
<accession>A0AAN7VQ62</accession>
<evidence type="ECO:0000313" key="3">
    <source>
        <dbReference type="Proteomes" id="UP001310594"/>
    </source>
</evidence>
<dbReference type="Pfam" id="PF00646">
    <property type="entry name" value="F-box"/>
    <property type="match status" value="1"/>
</dbReference>
<dbReference type="EMBL" id="JAVRQU010000010">
    <property type="protein sequence ID" value="KAK5698017.1"/>
    <property type="molecule type" value="Genomic_DNA"/>
</dbReference>
<reference evidence="2" key="1">
    <citation type="submission" date="2023-08" db="EMBL/GenBank/DDBJ databases">
        <title>Black Yeasts Isolated from many extreme environments.</title>
        <authorList>
            <person name="Coleine C."/>
            <person name="Stajich J.E."/>
            <person name="Selbmann L."/>
        </authorList>
    </citation>
    <scope>NUCLEOTIDE SEQUENCE</scope>
    <source>
        <strain evidence="2">CCFEE 5810</strain>
    </source>
</reference>
<dbReference type="InterPro" id="IPR001810">
    <property type="entry name" value="F-box_dom"/>
</dbReference>
<gene>
    <name evidence="2" type="ORF">LTR97_006977</name>
</gene>
<sequence>MANQVFNTPELLEAILLHLPIRHLHCTARHVCNAWKAVINRSSRIRKALFLAPGTQHDVAAYVSRTRSYTIRVDVGKTANVTLNPLIFCTDVAGEEASMISAIVELGAHAAVDHKMYLTQPPTRVVVGIKVKLRGEGQSHTERISGITFGELVRNYKKMLQKRWCSGYGRMWYEVEEDEDGNQSWTLPDLNFVSLGWSTGVW</sequence>
<dbReference type="InterPro" id="IPR036047">
    <property type="entry name" value="F-box-like_dom_sf"/>
</dbReference>
<feature type="domain" description="F-box" evidence="1">
    <location>
        <begin position="9"/>
        <end position="44"/>
    </location>
</feature>
<evidence type="ECO:0000313" key="2">
    <source>
        <dbReference type="EMBL" id="KAK5698017.1"/>
    </source>
</evidence>
<proteinExistence type="predicted"/>
<evidence type="ECO:0000259" key="1">
    <source>
        <dbReference type="Pfam" id="PF00646"/>
    </source>
</evidence>
<protein>
    <recommendedName>
        <fullName evidence="1">F-box domain-containing protein</fullName>
    </recommendedName>
</protein>